<feature type="transmembrane region" description="Helical" evidence="2">
    <location>
        <begin position="74"/>
        <end position="100"/>
    </location>
</feature>
<evidence type="ECO:0000256" key="2">
    <source>
        <dbReference type="SAM" id="Phobius"/>
    </source>
</evidence>
<dbReference type="STRING" id="1796616.A4V09_09580"/>
<dbReference type="GO" id="GO:0042802">
    <property type="term" value="F:identical protein binding"/>
    <property type="evidence" value="ECO:0007669"/>
    <property type="project" value="TreeGrafter"/>
</dbReference>
<evidence type="ECO:0000313" key="4">
    <source>
        <dbReference type="EMBL" id="ANU75989.1"/>
    </source>
</evidence>
<dbReference type="EMBL" id="CP015405">
    <property type="protein sequence ID" value="ANU75989.1"/>
    <property type="molecule type" value="Genomic_DNA"/>
</dbReference>
<keyword evidence="2" id="KW-0812">Transmembrane</keyword>
<keyword evidence="2" id="KW-1133">Transmembrane helix</keyword>
<keyword evidence="2" id="KW-0472">Membrane</keyword>
<dbReference type="SUPFAM" id="SSF55874">
    <property type="entry name" value="ATPase domain of HSP90 chaperone/DNA topoisomerase II/histidine kinase"/>
    <property type="match status" value="1"/>
</dbReference>
<dbReference type="KEGG" id="byl:A4V09_09580"/>
<name>A0A1C7IBV7_9FIRM</name>
<dbReference type="Proteomes" id="UP000092574">
    <property type="component" value="Chromosome"/>
</dbReference>
<evidence type="ECO:0000259" key="3">
    <source>
        <dbReference type="Pfam" id="PF14501"/>
    </source>
</evidence>
<dbReference type="InterPro" id="IPR036890">
    <property type="entry name" value="HATPase_C_sf"/>
</dbReference>
<dbReference type="OrthoDB" id="1656061at2"/>
<organism evidence="4 5">
    <name type="scientific">Blautia pseudococcoides</name>
    <dbReference type="NCBI Taxonomy" id="1796616"/>
    <lineage>
        <taxon>Bacteria</taxon>
        <taxon>Bacillati</taxon>
        <taxon>Bacillota</taxon>
        <taxon>Clostridia</taxon>
        <taxon>Lachnospirales</taxon>
        <taxon>Lachnospiraceae</taxon>
        <taxon>Blautia</taxon>
    </lineage>
</organism>
<sequence>MEIQVVITSIITYLVLLNSSLTFRLKFLQNIIVTIILALNMVIVGNEIGSLFVIPMFVMISLYIVYIKREDWFWNVFLILFSYTLLVIIDNFIHFVWNILGLNMSIHWPLYMIIAYPIFWKVCSFISKNVVRIKNKEILNLSSKMIALIGSDLIVCMLIFVIQIMTTEQKGYLTQILMIDIVVYIAYFMLTAIMIYTIIKESEMNAKITLKQNSYDNLQEYMSQIEELYQNLRVFRHDFANIMVSMSAYIEENNISGLKDYYDKHILPISHLLNKEKDVLARLHNLDIIELKGLLSVKINYALALGIKIEVEIVEKVEKINMDSIDLVRIIGVLLDNAIEASQDCKTPFINVSIIKMNQDVTFIVKNSYIKQNIDYSKLGSLGVTSKGERRGIGLYNIRSIINEYDNVIMDTEYTEDYFTQVLEVYGSN</sequence>
<evidence type="ECO:0000256" key="1">
    <source>
        <dbReference type="SAM" id="Coils"/>
    </source>
</evidence>
<keyword evidence="4" id="KW-0067">ATP-binding</keyword>
<evidence type="ECO:0000313" key="5">
    <source>
        <dbReference type="Proteomes" id="UP000092574"/>
    </source>
</evidence>
<keyword evidence="5" id="KW-1185">Reference proteome</keyword>
<feature type="coiled-coil region" evidence="1">
    <location>
        <begin position="211"/>
        <end position="238"/>
    </location>
</feature>
<dbReference type="CDD" id="cd16935">
    <property type="entry name" value="HATPase_AgrC-ComD-like"/>
    <property type="match status" value="1"/>
</dbReference>
<dbReference type="RefSeq" id="WP_065542166.1">
    <property type="nucleotide sequence ID" value="NZ_CP015405.2"/>
</dbReference>
<reference evidence="4" key="1">
    <citation type="submission" date="2017-04" db="EMBL/GenBank/DDBJ databases">
        <title>Complete Genome Sequences of Twelve Strains of a Stable Defined Moderately Diverse Mouse Microbiota 2 (sDMDMm2).</title>
        <authorList>
            <person name="Uchimura Y."/>
            <person name="Wyss M."/>
            <person name="Brugiroux S."/>
            <person name="Limenitakis J.P."/>
            <person name="Stecher B."/>
            <person name="McCoy K.D."/>
            <person name="Macpherson A.J."/>
        </authorList>
    </citation>
    <scope>NUCLEOTIDE SEQUENCE</scope>
    <source>
        <strain evidence="4">YL58</strain>
    </source>
</reference>
<accession>A0A1C7IBV7</accession>
<feature type="transmembrane region" description="Helical" evidence="2">
    <location>
        <begin position="27"/>
        <end position="44"/>
    </location>
</feature>
<feature type="transmembrane region" description="Helical" evidence="2">
    <location>
        <begin position="106"/>
        <end position="126"/>
    </location>
</feature>
<feature type="transmembrane region" description="Helical" evidence="2">
    <location>
        <begin position="50"/>
        <end position="67"/>
    </location>
</feature>
<feature type="transmembrane region" description="Helical" evidence="2">
    <location>
        <begin position="146"/>
        <end position="166"/>
    </location>
</feature>
<dbReference type="PANTHER" id="PTHR40448:SF1">
    <property type="entry name" value="TWO-COMPONENT SENSOR HISTIDINE KINASE"/>
    <property type="match status" value="1"/>
</dbReference>
<feature type="domain" description="Sensor histidine kinase NatK-like C-terminal" evidence="3">
    <location>
        <begin position="322"/>
        <end position="423"/>
    </location>
</feature>
<dbReference type="AlphaFoldDB" id="A0A1C7IBV7"/>
<dbReference type="PANTHER" id="PTHR40448">
    <property type="entry name" value="TWO-COMPONENT SENSOR HISTIDINE KINASE"/>
    <property type="match status" value="1"/>
</dbReference>
<protein>
    <submittedName>
        <fullName evidence="4">ATP-binding protein</fullName>
    </submittedName>
</protein>
<keyword evidence="4" id="KW-0547">Nucleotide-binding</keyword>
<keyword evidence="1" id="KW-0175">Coiled coil</keyword>
<gene>
    <name evidence="4" type="ORF">A4V09_09580</name>
</gene>
<proteinExistence type="predicted"/>
<dbReference type="InterPro" id="IPR032834">
    <property type="entry name" value="NatK-like_C"/>
</dbReference>
<feature type="transmembrane region" description="Helical" evidence="2">
    <location>
        <begin position="172"/>
        <end position="199"/>
    </location>
</feature>
<dbReference type="Pfam" id="PF14501">
    <property type="entry name" value="HATPase_c_5"/>
    <property type="match status" value="1"/>
</dbReference>
<dbReference type="GO" id="GO:0005524">
    <property type="term" value="F:ATP binding"/>
    <property type="evidence" value="ECO:0007669"/>
    <property type="project" value="UniProtKB-KW"/>
</dbReference>
<dbReference type="Gene3D" id="3.30.565.10">
    <property type="entry name" value="Histidine kinase-like ATPase, C-terminal domain"/>
    <property type="match status" value="1"/>
</dbReference>